<dbReference type="SMART" id="SM00450">
    <property type="entry name" value="RHOD"/>
    <property type="match status" value="1"/>
</dbReference>
<dbReference type="GO" id="GO:0016705">
    <property type="term" value="F:oxidoreductase activity, acting on paired donors, with incorporation or reduction of molecular oxygen"/>
    <property type="evidence" value="ECO:0007669"/>
    <property type="project" value="UniProtKB-UniRule"/>
</dbReference>
<evidence type="ECO:0000256" key="1">
    <source>
        <dbReference type="HAMAP-Rule" id="MF_00469"/>
    </source>
</evidence>
<organism evidence="3 4">
    <name type="scientific">Candidatus Rickettsiella isopodorum</name>
    <dbReference type="NCBI Taxonomy" id="1225476"/>
    <lineage>
        <taxon>Bacteria</taxon>
        <taxon>Pseudomonadati</taxon>
        <taxon>Pseudomonadota</taxon>
        <taxon>Gammaproteobacteria</taxon>
        <taxon>Legionellales</taxon>
        <taxon>Coxiellaceae</taxon>
        <taxon>Rickettsiella</taxon>
    </lineage>
</organism>
<dbReference type="GO" id="GO:0016740">
    <property type="term" value="F:transferase activity"/>
    <property type="evidence" value="ECO:0007669"/>
    <property type="project" value="UniProtKB-KW"/>
</dbReference>
<comment type="function">
    <text evidence="1">Catalyzes oxygen-dependent 5-hydroxyuridine (ho5U) modification at position 34 in tRNAs.</text>
</comment>
<reference evidence="3 4" key="1">
    <citation type="submission" date="2016-03" db="EMBL/GenBank/DDBJ databases">
        <title>Comparative genomics of Rickettsiella.</title>
        <authorList>
            <person name="Chandler C."/>
            <person name="Wang Y."/>
        </authorList>
    </citation>
    <scope>NUCLEOTIDE SEQUENCE [LARGE SCALE GENOMIC DNA]</scope>
    <source>
        <strain evidence="3 4">RCFS May 2013</strain>
    </source>
</reference>
<dbReference type="OrthoDB" id="9778326at2"/>
<dbReference type="HAMAP" id="MF_00469">
    <property type="entry name" value="TrhO"/>
    <property type="match status" value="1"/>
</dbReference>
<dbReference type="Gene3D" id="3.40.250.10">
    <property type="entry name" value="Rhodanese-like domain"/>
    <property type="match status" value="1"/>
</dbReference>
<dbReference type="Gene3D" id="3.30.70.100">
    <property type="match status" value="1"/>
</dbReference>
<keyword evidence="4" id="KW-1185">Reference proteome</keyword>
<comment type="catalytic activity">
    <reaction evidence="1">
        <text>uridine(34) in tRNA + AH2 + O2 = 5-hydroxyuridine(34) in tRNA + A + H2O</text>
        <dbReference type="Rhea" id="RHEA:64224"/>
        <dbReference type="Rhea" id="RHEA-COMP:11727"/>
        <dbReference type="Rhea" id="RHEA-COMP:13381"/>
        <dbReference type="ChEBI" id="CHEBI:13193"/>
        <dbReference type="ChEBI" id="CHEBI:15377"/>
        <dbReference type="ChEBI" id="CHEBI:15379"/>
        <dbReference type="ChEBI" id="CHEBI:17499"/>
        <dbReference type="ChEBI" id="CHEBI:65315"/>
        <dbReference type="ChEBI" id="CHEBI:136877"/>
    </reaction>
</comment>
<dbReference type="Pfam" id="PF00581">
    <property type="entry name" value="Rhodanese"/>
    <property type="match status" value="1"/>
</dbReference>
<dbReference type="EC" id="1.14.-.-" evidence="1"/>
<comment type="similarity">
    <text evidence="1">Belongs to the TrhO family.</text>
</comment>
<dbReference type="PROSITE" id="PS50206">
    <property type="entry name" value="RHODANESE_3"/>
    <property type="match status" value="1"/>
</dbReference>
<keyword evidence="3" id="KW-0808">Transferase</keyword>
<dbReference type="PANTHER" id="PTHR43268">
    <property type="entry name" value="THIOSULFATE SULFURTRANSFERASE/RHODANESE-LIKE DOMAIN-CONTAINING PROTEIN 2"/>
    <property type="match status" value="1"/>
</dbReference>
<feature type="domain" description="Rhodanese" evidence="2">
    <location>
        <begin position="126"/>
        <end position="220"/>
    </location>
</feature>
<dbReference type="Pfam" id="PF17773">
    <property type="entry name" value="UPF0176_N"/>
    <property type="match status" value="1"/>
</dbReference>
<dbReference type="EMBL" id="LUKY01000033">
    <property type="protein sequence ID" value="OIZ94441.1"/>
    <property type="molecule type" value="Genomic_DNA"/>
</dbReference>
<dbReference type="Proteomes" id="UP000183924">
    <property type="component" value="Unassembled WGS sequence"/>
</dbReference>
<dbReference type="InterPro" id="IPR020936">
    <property type="entry name" value="TrhO"/>
</dbReference>
<protein>
    <recommendedName>
        <fullName evidence="1">tRNA uridine(34) hydroxylase</fullName>
        <ecNumber evidence="1">1.14.-.-</ecNumber>
    </recommendedName>
    <alternativeName>
        <fullName evidence="1">tRNA hydroxylation protein O</fullName>
    </alternativeName>
</protein>
<dbReference type="RefSeq" id="WP_071662931.1">
    <property type="nucleotide sequence ID" value="NZ_LUKY01000033.1"/>
</dbReference>
<dbReference type="STRING" id="1225476.A1D18_06290"/>
<accession>A0A1J8NGJ5</accession>
<dbReference type="GO" id="GO:0006400">
    <property type="term" value="P:tRNA modification"/>
    <property type="evidence" value="ECO:0007669"/>
    <property type="project" value="UniProtKB-UniRule"/>
</dbReference>
<comment type="caution">
    <text evidence="3">The sequence shown here is derived from an EMBL/GenBank/DDBJ whole genome shotgun (WGS) entry which is preliminary data.</text>
</comment>
<dbReference type="SUPFAM" id="SSF52821">
    <property type="entry name" value="Rhodanese/Cell cycle control phosphatase"/>
    <property type="match status" value="1"/>
</dbReference>
<evidence type="ECO:0000313" key="4">
    <source>
        <dbReference type="Proteomes" id="UP000183924"/>
    </source>
</evidence>
<evidence type="ECO:0000313" key="3">
    <source>
        <dbReference type="EMBL" id="OIZ94441.1"/>
    </source>
</evidence>
<dbReference type="CDD" id="cd01518">
    <property type="entry name" value="RHOD_YceA"/>
    <property type="match status" value="1"/>
</dbReference>
<dbReference type="InterPro" id="IPR001763">
    <property type="entry name" value="Rhodanese-like_dom"/>
</dbReference>
<evidence type="ECO:0000259" key="2">
    <source>
        <dbReference type="PROSITE" id="PS50206"/>
    </source>
</evidence>
<sequence length="245" mass="28095">MLSIINITTYRFVRLPNNILPKLQISLKSKATELGLKGTVLLSVEGINLFISGESDAINSFQNFLNTYSYFQNLKFKKSFSNFQPFKKMLVKLKKEIISFGIDSINPTKHTAPYITPEMLNIWLENRPNLVLLDTRNTFEVELGSFKNALNLGLKRFRDFPNSVKQLPEKFKQLPIVTFCTGGIRCEKAAAYLLENGYTEVYQLEGGILNYFEKCGENHFKGPCFVFDARESVTPNQENRNQMSF</sequence>
<name>A0A1J8NGJ5_9COXI</name>
<keyword evidence="1" id="KW-0819">tRNA processing</keyword>
<gene>
    <name evidence="1" type="primary">trhO</name>
    <name evidence="3" type="ORF">A1D18_06290</name>
</gene>
<dbReference type="PANTHER" id="PTHR43268:SF3">
    <property type="entry name" value="RHODANESE-LIKE DOMAIN-CONTAINING PROTEIN 7-RELATED"/>
    <property type="match status" value="1"/>
</dbReference>
<proteinExistence type="inferred from homology"/>
<keyword evidence="1" id="KW-0560">Oxidoreductase</keyword>
<dbReference type="AlphaFoldDB" id="A0A1J8NGJ5"/>
<dbReference type="InterPro" id="IPR040503">
    <property type="entry name" value="TRHO_N"/>
</dbReference>
<dbReference type="InterPro" id="IPR036873">
    <property type="entry name" value="Rhodanese-like_dom_sf"/>
</dbReference>